<dbReference type="Pfam" id="PF11191">
    <property type="entry name" value="DUF2782"/>
    <property type="match status" value="1"/>
</dbReference>
<evidence type="ECO:0008006" key="4">
    <source>
        <dbReference type="Google" id="ProtNLM"/>
    </source>
</evidence>
<evidence type="ECO:0000256" key="1">
    <source>
        <dbReference type="SAM" id="MobiDB-lite"/>
    </source>
</evidence>
<dbReference type="OrthoDB" id="5296182at2"/>
<dbReference type="RefSeq" id="WP_006891416.1">
    <property type="nucleotide sequence ID" value="NZ_JH109152.1"/>
</dbReference>
<proteinExistence type="predicted"/>
<reference evidence="2 3" key="1">
    <citation type="submission" date="2011-06" db="EMBL/GenBank/DDBJ databases">
        <title>Genomic sequence of Methylobacter tundripaludum SV96.</title>
        <authorList>
            <consortium name="US DOE Joint Genome Institute"/>
            <person name="Lucas S."/>
            <person name="Han J."/>
            <person name="Lapidus A."/>
            <person name="Cheng J.-F."/>
            <person name="Goodwin L."/>
            <person name="Pitluck S."/>
            <person name="Held B."/>
            <person name="Detter J.C."/>
            <person name="Han C."/>
            <person name="Tapia R."/>
            <person name="Land M."/>
            <person name="Hauser L."/>
            <person name="Kyrpides N."/>
            <person name="Ivanova N."/>
            <person name="Ovchinnikova G."/>
            <person name="Pagani I."/>
            <person name="Klotz M.G."/>
            <person name="Dispirito A.A."/>
            <person name="Murrell J.C."/>
            <person name="Dunfield P."/>
            <person name="Kalyuzhnaya M.G."/>
            <person name="Svenning M."/>
            <person name="Trotsenko Y.A."/>
            <person name="Stein L.Y."/>
            <person name="Woyke T."/>
        </authorList>
    </citation>
    <scope>NUCLEOTIDE SEQUENCE [LARGE SCALE GENOMIC DNA]</scope>
    <source>
        <strain evidence="3">ATCC BAA-1195 / DSM 17260 / SV96</strain>
    </source>
</reference>
<name>G3IQR7_METTV</name>
<dbReference type="EMBL" id="JH109152">
    <property type="protein sequence ID" value="EGW23267.1"/>
    <property type="molecule type" value="Genomic_DNA"/>
</dbReference>
<sequence length="114" mass="13241" precursor="true">MRRFILLSLLAFPVYAVDERPPELEAVPEAPEAPEPPLPVQNGETMEPDITIIRKGKETIQEYRRGGRLYMIKVVPAVGPPYYFIDTNGDGKMDERRNNIDRELDINMWKLLEW</sequence>
<dbReference type="HOGENOM" id="CLU_145353_0_0_6"/>
<dbReference type="STRING" id="697282.Mettu_2116"/>
<feature type="region of interest" description="Disordered" evidence="1">
    <location>
        <begin position="23"/>
        <end position="48"/>
    </location>
</feature>
<protein>
    <recommendedName>
        <fullName evidence="4">DUF2782 domain-containing protein</fullName>
    </recommendedName>
</protein>
<dbReference type="eggNOG" id="ENOG5032ZXK">
    <property type="taxonomic scope" value="Bacteria"/>
</dbReference>
<dbReference type="AlphaFoldDB" id="G3IQR7"/>
<evidence type="ECO:0000313" key="2">
    <source>
        <dbReference type="EMBL" id="EGW23267.1"/>
    </source>
</evidence>
<dbReference type="Proteomes" id="UP000004664">
    <property type="component" value="Unassembled WGS sequence"/>
</dbReference>
<gene>
    <name evidence="2" type="ORF">Mettu_2116</name>
</gene>
<dbReference type="InterPro" id="IPR021357">
    <property type="entry name" value="DUF2782"/>
</dbReference>
<organism evidence="2 3">
    <name type="scientific">Methylobacter tundripaludum (strain ATCC BAA-1195 / DSM 17260 / SV96)</name>
    <dbReference type="NCBI Taxonomy" id="697282"/>
    <lineage>
        <taxon>Bacteria</taxon>
        <taxon>Pseudomonadati</taxon>
        <taxon>Pseudomonadota</taxon>
        <taxon>Gammaproteobacteria</taxon>
        <taxon>Methylococcales</taxon>
        <taxon>Methylococcaceae</taxon>
        <taxon>Methylobacter</taxon>
    </lineage>
</organism>
<keyword evidence="3" id="KW-1185">Reference proteome</keyword>
<evidence type="ECO:0000313" key="3">
    <source>
        <dbReference type="Proteomes" id="UP000004664"/>
    </source>
</evidence>
<accession>G3IQR7</accession>
<dbReference type="Gene3D" id="2.20.130.30">
    <property type="entry name" value="Protein of unknown function DUF2782"/>
    <property type="match status" value="1"/>
</dbReference>